<dbReference type="Proteomes" id="UP000190328">
    <property type="component" value="Unassembled WGS sequence"/>
</dbReference>
<dbReference type="SUPFAM" id="SSF81333">
    <property type="entry name" value="F1F0 ATP synthase subunit C"/>
    <property type="match status" value="1"/>
</dbReference>
<organism evidence="16 17">
    <name type="scientific">Pilibacter termitis</name>
    <dbReference type="NCBI Taxonomy" id="263852"/>
    <lineage>
        <taxon>Bacteria</taxon>
        <taxon>Bacillati</taxon>
        <taxon>Bacillota</taxon>
        <taxon>Bacilli</taxon>
        <taxon>Lactobacillales</taxon>
        <taxon>Enterococcaceae</taxon>
        <taxon>Pilibacter</taxon>
    </lineage>
</organism>
<dbReference type="Gene3D" id="1.20.20.10">
    <property type="entry name" value="F1F0 ATP synthase subunit C"/>
    <property type="match status" value="1"/>
</dbReference>
<sequence>MENLALIGAGLAALGAGIGGAIGNGILIGRTIESISRQPEMKGQLTTTMFIGVALVEAMPIIAIVLGFMLLAKA</sequence>
<keyword evidence="6 14" id="KW-0812">Transmembrane</keyword>
<feature type="site" description="Reversibly protonated during proton transport" evidence="14">
    <location>
        <position position="57"/>
    </location>
</feature>
<dbReference type="HAMAP" id="MF_01396">
    <property type="entry name" value="ATP_synth_c_bact"/>
    <property type="match status" value="1"/>
</dbReference>
<dbReference type="InterPro" id="IPR038662">
    <property type="entry name" value="ATP_synth_F0_csu_sf"/>
</dbReference>
<accession>A0A1T4R2U2</accession>
<dbReference type="CDD" id="cd18185">
    <property type="entry name" value="ATP-synt_Fo_c_ATPE"/>
    <property type="match status" value="1"/>
</dbReference>
<dbReference type="GO" id="GO:0005886">
    <property type="term" value="C:plasma membrane"/>
    <property type="evidence" value="ECO:0007669"/>
    <property type="project" value="UniProtKB-SubCell"/>
</dbReference>
<dbReference type="PRINTS" id="PR00124">
    <property type="entry name" value="ATPASEC"/>
</dbReference>
<keyword evidence="12 14" id="KW-0066">ATP synthesis</keyword>
<evidence type="ECO:0000256" key="10">
    <source>
        <dbReference type="ARBA" id="ARBA00023121"/>
    </source>
</evidence>
<evidence type="ECO:0000313" key="17">
    <source>
        <dbReference type="Proteomes" id="UP000190328"/>
    </source>
</evidence>
<evidence type="ECO:0000256" key="9">
    <source>
        <dbReference type="ARBA" id="ARBA00023065"/>
    </source>
</evidence>
<evidence type="ECO:0000256" key="4">
    <source>
        <dbReference type="ARBA" id="ARBA00022475"/>
    </source>
</evidence>
<dbReference type="Pfam" id="PF00137">
    <property type="entry name" value="ATP-synt_C"/>
    <property type="match status" value="1"/>
</dbReference>
<dbReference type="AlphaFoldDB" id="A0A1T4R2U2"/>
<keyword evidence="17" id="KW-1185">Reference proteome</keyword>
<keyword evidence="9 14" id="KW-0406">Ion transport</keyword>
<feature type="domain" description="V-ATPase proteolipid subunit C-like" evidence="15">
    <location>
        <begin position="7"/>
        <end position="70"/>
    </location>
</feature>
<name>A0A1T4R2U2_9ENTE</name>
<evidence type="ECO:0000259" key="15">
    <source>
        <dbReference type="Pfam" id="PF00137"/>
    </source>
</evidence>
<comment type="caution">
    <text evidence="14">Lacks conserved residue(s) required for the propagation of feature annotation.</text>
</comment>
<dbReference type="NCBIfam" id="NF005363">
    <property type="entry name" value="PRK06876.1"/>
    <property type="match status" value="1"/>
</dbReference>
<dbReference type="InterPro" id="IPR002379">
    <property type="entry name" value="ATPase_proteolipid_c-like_dom"/>
</dbReference>
<dbReference type="NCBIfam" id="TIGR01260">
    <property type="entry name" value="ATP_synt_c"/>
    <property type="match status" value="1"/>
</dbReference>
<keyword evidence="10 14" id="KW-0446">Lipid-binding</keyword>
<evidence type="ECO:0000256" key="2">
    <source>
        <dbReference type="ARBA" id="ARBA00006704"/>
    </source>
</evidence>
<dbReference type="PROSITE" id="PS00605">
    <property type="entry name" value="ATPASE_C"/>
    <property type="match status" value="1"/>
</dbReference>
<evidence type="ECO:0000313" key="16">
    <source>
        <dbReference type="EMBL" id="SKA10340.1"/>
    </source>
</evidence>
<comment type="similarity">
    <text evidence="2 14">Belongs to the ATPase C chain family.</text>
</comment>
<evidence type="ECO:0000256" key="3">
    <source>
        <dbReference type="ARBA" id="ARBA00022448"/>
    </source>
</evidence>
<dbReference type="InterPro" id="IPR000454">
    <property type="entry name" value="ATP_synth_F0_csu"/>
</dbReference>
<keyword evidence="4 14" id="KW-1003">Cell membrane</keyword>
<keyword evidence="5 14" id="KW-0138">CF(0)</keyword>
<dbReference type="GO" id="GO:0045259">
    <property type="term" value="C:proton-transporting ATP synthase complex"/>
    <property type="evidence" value="ECO:0007669"/>
    <property type="project" value="UniProtKB-KW"/>
</dbReference>
<evidence type="ECO:0000256" key="11">
    <source>
        <dbReference type="ARBA" id="ARBA00023136"/>
    </source>
</evidence>
<evidence type="ECO:0000256" key="5">
    <source>
        <dbReference type="ARBA" id="ARBA00022547"/>
    </source>
</evidence>
<protein>
    <recommendedName>
        <fullName evidence="14">ATP synthase subunit c</fullName>
    </recommendedName>
    <alternativeName>
        <fullName evidence="14">ATP synthase F(0) sector subunit c</fullName>
    </alternativeName>
    <alternativeName>
        <fullName evidence="14">F-type ATPase subunit c</fullName>
        <shortName evidence="14">F-ATPase subunit c</shortName>
    </alternativeName>
    <alternativeName>
        <fullName evidence="14">Lipid-binding protein</fullName>
    </alternativeName>
</protein>
<evidence type="ECO:0000256" key="8">
    <source>
        <dbReference type="ARBA" id="ARBA00022989"/>
    </source>
</evidence>
<keyword evidence="11 14" id="KW-0472">Membrane</keyword>
<keyword evidence="3 14" id="KW-0813">Transport</keyword>
<comment type="function">
    <text evidence="13 14">F(1)F(0) ATP synthase produces ATP from ADP in the presence of a proton or sodium gradient. F-type ATPases consist of two structural domains, F(1) containing the extramembraneous catalytic core and F(0) containing the membrane proton channel, linked together by a central stalk and a peripheral stalk. During catalysis, ATP synthesis in the catalytic domain of F(1) is coupled via a rotary mechanism of the central stalk subunits to proton translocation.</text>
</comment>
<dbReference type="GO" id="GO:0008289">
    <property type="term" value="F:lipid binding"/>
    <property type="evidence" value="ECO:0007669"/>
    <property type="project" value="UniProtKB-KW"/>
</dbReference>
<dbReference type="InterPro" id="IPR020537">
    <property type="entry name" value="ATP_synth_F0_csu_DDCD_BS"/>
</dbReference>
<reference evidence="16 17" key="1">
    <citation type="submission" date="2017-02" db="EMBL/GenBank/DDBJ databases">
        <authorList>
            <person name="Peterson S.W."/>
        </authorList>
    </citation>
    <scope>NUCLEOTIDE SEQUENCE [LARGE SCALE GENOMIC DNA]</scope>
    <source>
        <strain evidence="16 17">ATCC BAA-1030</strain>
    </source>
</reference>
<dbReference type="STRING" id="263852.SAMN02745116_02425"/>
<gene>
    <name evidence="14" type="primary">atpE</name>
    <name evidence="16" type="ORF">SAMN02745116_02425</name>
</gene>
<keyword evidence="7 14" id="KW-0375">Hydrogen ion transport</keyword>
<dbReference type="GO" id="GO:0046933">
    <property type="term" value="F:proton-transporting ATP synthase activity, rotational mechanism"/>
    <property type="evidence" value="ECO:0007669"/>
    <property type="project" value="UniProtKB-UniRule"/>
</dbReference>
<evidence type="ECO:0000256" key="14">
    <source>
        <dbReference type="HAMAP-Rule" id="MF_01396"/>
    </source>
</evidence>
<evidence type="ECO:0000256" key="12">
    <source>
        <dbReference type="ARBA" id="ARBA00023310"/>
    </source>
</evidence>
<evidence type="ECO:0000256" key="13">
    <source>
        <dbReference type="ARBA" id="ARBA00025198"/>
    </source>
</evidence>
<dbReference type="EMBL" id="FUXI01000038">
    <property type="protein sequence ID" value="SKA10340.1"/>
    <property type="molecule type" value="Genomic_DNA"/>
</dbReference>
<evidence type="ECO:0000256" key="7">
    <source>
        <dbReference type="ARBA" id="ARBA00022781"/>
    </source>
</evidence>
<evidence type="ECO:0000256" key="1">
    <source>
        <dbReference type="ARBA" id="ARBA00004141"/>
    </source>
</evidence>
<keyword evidence="8 14" id="KW-1133">Transmembrane helix</keyword>
<dbReference type="FunFam" id="1.20.20.10:FF:000004">
    <property type="entry name" value="ATP synthase subunit c"/>
    <property type="match status" value="1"/>
</dbReference>
<dbReference type="GO" id="GO:0033177">
    <property type="term" value="C:proton-transporting two-sector ATPase complex, proton-transporting domain"/>
    <property type="evidence" value="ECO:0007669"/>
    <property type="project" value="InterPro"/>
</dbReference>
<comment type="function">
    <text evidence="14">Key component of the F(0) channel; it plays a direct role in translocation across the membrane. A homomeric c-ring of between 10-14 subunits forms the central stalk rotor element with the F(1) delta and epsilon subunits.</text>
</comment>
<proteinExistence type="inferred from homology"/>
<dbReference type="InterPro" id="IPR005953">
    <property type="entry name" value="ATP_synth_csu_bac/chlpt"/>
</dbReference>
<dbReference type="RefSeq" id="WP_078808321.1">
    <property type="nucleotide sequence ID" value="NZ_FUXI01000038.1"/>
</dbReference>
<comment type="subcellular location">
    <subcellularLocation>
        <location evidence="14">Cell membrane</location>
        <topology evidence="14">Multi-pass membrane protein</topology>
    </subcellularLocation>
    <subcellularLocation>
        <location evidence="1">Membrane</location>
        <topology evidence="1">Multi-pass membrane protein</topology>
    </subcellularLocation>
</comment>
<feature type="transmembrane region" description="Helical" evidence="14">
    <location>
        <begin position="47"/>
        <end position="72"/>
    </location>
</feature>
<dbReference type="InterPro" id="IPR035921">
    <property type="entry name" value="F/V-ATP_Csub_sf"/>
</dbReference>
<dbReference type="OrthoDB" id="2357540at2"/>
<evidence type="ECO:0000256" key="6">
    <source>
        <dbReference type="ARBA" id="ARBA00022692"/>
    </source>
</evidence>